<dbReference type="PANTHER" id="PTHR43289:SF6">
    <property type="entry name" value="SERINE_THREONINE-PROTEIN KINASE NEKL-3"/>
    <property type="match status" value="1"/>
</dbReference>
<evidence type="ECO:0000256" key="7">
    <source>
        <dbReference type="SAM" id="Phobius"/>
    </source>
</evidence>
<dbReference type="Pfam" id="PF00069">
    <property type="entry name" value="Pkinase"/>
    <property type="match status" value="1"/>
</dbReference>
<evidence type="ECO:0000313" key="10">
    <source>
        <dbReference type="Proteomes" id="UP000186309"/>
    </source>
</evidence>
<dbReference type="Gene3D" id="3.30.200.20">
    <property type="entry name" value="Phosphorylase Kinase, domain 1"/>
    <property type="match status" value="1"/>
</dbReference>
<dbReference type="KEGG" id="pbor:BSF38_02328"/>
<keyword evidence="4 5" id="KW-0067">ATP-binding</keyword>
<dbReference type="SMART" id="SM00220">
    <property type="entry name" value="S_TKc"/>
    <property type="match status" value="1"/>
</dbReference>
<keyword evidence="7" id="KW-0812">Transmembrane</keyword>
<dbReference type="Proteomes" id="UP000186309">
    <property type="component" value="Chromosome"/>
</dbReference>
<feature type="compositionally biased region" description="Basic and acidic residues" evidence="6">
    <location>
        <begin position="602"/>
        <end position="613"/>
    </location>
</feature>
<feature type="transmembrane region" description="Helical" evidence="7">
    <location>
        <begin position="111"/>
        <end position="129"/>
    </location>
</feature>
<dbReference type="PROSITE" id="PS00107">
    <property type="entry name" value="PROTEIN_KINASE_ATP"/>
    <property type="match status" value="1"/>
</dbReference>
<sequence length="613" mass="66783">MSGAGFPGDRPVPSGPSAGTSCPDSFAPRRRVVSSAGVRGESEIRDVLHGRLRAAVFVLSLCFLAFFVVNAFSPGVLTGILHLQGVVVVMLMAATALLSTGWKPSSRRLRIMEAVVFGGVGVYFIIAIYLGMRLRLGVEADGAWQLADFLKSALSCMLLIIYTYAIFIPNDARRAARMIAPLALTLLVAPSALALTTPAFRALLGTHPALSFENLGEHALLLTLAASTAVYGAHTINRYRAEVLHSREMNQYVLIRKLGAGGMGDVFLAEHSLLKRPCALKLINEKLDQNPTALARFELEVRATARLSHWNTVEVYDYGRTDLGAFFYVMEYLPGCSLQELVDRHGPLPAGRVIYLLRQACGALNEAHQAGLVHRDLKPPNIFAAYRGGQYDVAKILDFGLVKPIHDERSSVLTLEGVVTGSPLYMAPELIVRNHEPDARVDVYGIGAVAYYLLTGRPPFLGPDAMAVMIAHARDPVEPLSAVVPGVPPDLEEVVLRCLEKDPADRFQDVVSLARALEACSDADDWSAERAAAWWRTHQPIEAADQPPPPPDRETDREALDSLNHVDFQAIARPGPREPLDPELTIAEDRGHPARLLPHGYDATRDRSPSESS</sequence>
<evidence type="ECO:0000256" key="4">
    <source>
        <dbReference type="ARBA" id="ARBA00022840"/>
    </source>
</evidence>
<dbReference type="STRING" id="1387353.BSF38_02328"/>
<feature type="transmembrane region" description="Helical" evidence="7">
    <location>
        <begin position="179"/>
        <end position="200"/>
    </location>
</feature>
<gene>
    <name evidence="9" type="primary">pknL_1</name>
    <name evidence="9" type="ORF">BSF38_02328</name>
</gene>
<dbReference type="GO" id="GO:0005524">
    <property type="term" value="F:ATP binding"/>
    <property type="evidence" value="ECO:0007669"/>
    <property type="project" value="UniProtKB-UniRule"/>
</dbReference>
<dbReference type="InterPro" id="IPR011009">
    <property type="entry name" value="Kinase-like_dom_sf"/>
</dbReference>
<evidence type="ECO:0000256" key="3">
    <source>
        <dbReference type="ARBA" id="ARBA00022777"/>
    </source>
</evidence>
<dbReference type="InterPro" id="IPR000719">
    <property type="entry name" value="Prot_kinase_dom"/>
</dbReference>
<dbReference type="SUPFAM" id="SSF56112">
    <property type="entry name" value="Protein kinase-like (PK-like)"/>
    <property type="match status" value="1"/>
</dbReference>
<feature type="transmembrane region" description="Helical" evidence="7">
    <location>
        <begin position="79"/>
        <end position="99"/>
    </location>
</feature>
<dbReference type="CDD" id="cd14014">
    <property type="entry name" value="STKc_PknB_like"/>
    <property type="match status" value="1"/>
</dbReference>
<dbReference type="Gene3D" id="1.10.510.10">
    <property type="entry name" value="Transferase(Phosphotransferase) domain 1"/>
    <property type="match status" value="1"/>
</dbReference>
<keyword evidence="1 9" id="KW-0808">Transferase</keyword>
<feature type="transmembrane region" description="Helical" evidence="7">
    <location>
        <begin position="54"/>
        <end position="73"/>
    </location>
</feature>
<evidence type="ECO:0000256" key="1">
    <source>
        <dbReference type="ARBA" id="ARBA00022679"/>
    </source>
</evidence>
<dbReference type="OrthoDB" id="6111975at2"/>
<organism evidence="9 10">
    <name type="scientific">Paludisphaera borealis</name>
    <dbReference type="NCBI Taxonomy" id="1387353"/>
    <lineage>
        <taxon>Bacteria</taxon>
        <taxon>Pseudomonadati</taxon>
        <taxon>Planctomycetota</taxon>
        <taxon>Planctomycetia</taxon>
        <taxon>Isosphaerales</taxon>
        <taxon>Isosphaeraceae</taxon>
        <taxon>Paludisphaera</taxon>
    </lineage>
</organism>
<feature type="region of interest" description="Disordered" evidence="6">
    <location>
        <begin position="568"/>
        <end position="613"/>
    </location>
</feature>
<name>A0A1U7CPH8_9BACT</name>
<feature type="domain" description="Protein kinase" evidence="8">
    <location>
        <begin position="252"/>
        <end position="518"/>
    </location>
</feature>
<evidence type="ECO:0000256" key="6">
    <source>
        <dbReference type="SAM" id="MobiDB-lite"/>
    </source>
</evidence>
<evidence type="ECO:0000259" key="8">
    <source>
        <dbReference type="PROSITE" id="PS50011"/>
    </source>
</evidence>
<keyword evidence="2 5" id="KW-0547">Nucleotide-binding</keyword>
<feature type="transmembrane region" description="Helical" evidence="7">
    <location>
        <begin position="149"/>
        <end position="167"/>
    </location>
</feature>
<protein>
    <submittedName>
        <fullName evidence="9">Serine/threonine-protein kinase PknL</fullName>
        <ecNumber evidence="9">2.7.11.1</ecNumber>
    </submittedName>
</protein>
<feature type="binding site" evidence="5">
    <location>
        <position position="281"/>
    </location>
    <ligand>
        <name>ATP</name>
        <dbReference type="ChEBI" id="CHEBI:30616"/>
    </ligand>
</feature>
<feature type="region of interest" description="Disordered" evidence="6">
    <location>
        <begin position="1"/>
        <end position="27"/>
    </location>
</feature>
<keyword evidence="7" id="KW-1133">Transmembrane helix</keyword>
<dbReference type="RefSeq" id="WP_076345744.1">
    <property type="nucleotide sequence ID" value="NZ_CP019082.1"/>
</dbReference>
<dbReference type="InterPro" id="IPR017441">
    <property type="entry name" value="Protein_kinase_ATP_BS"/>
</dbReference>
<dbReference type="EC" id="2.7.11.1" evidence="9"/>
<dbReference type="EMBL" id="CP019082">
    <property type="protein sequence ID" value="APW60837.1"/>
    <property type="molecule type" value="Genomic_DNA"/>
</dbReference>
<dbReference type="PANTHER" id="PTHR43289">
    <property type="entry name" value="MITOGEN-ACTIVATED PROTEIN KINASE KINASE KINASE 20-RELATED"/>
    <property type="match status" value="1"/>
</dbReference>
<evidence type="ECO:0000313" key="9">
    <source>
        <dbReference type="EMBL" id="APW60837.1"/>
    </source>
</evidence>
<evidence type="ECO:0000256" key="5">
    <source>
        <dbReference type="PROSITE-ProRule" id="PRU10141"/>
    </source>
</evidence>
<dbReference type="AlphaFoldDB" id="A0A1U7CPH8"/>
<accession>A0A1U7CPH8</accession>
<dbReference type="PROSITE" id="PS50011">
    <property type="entry name" value="PROTEIN_KINASE_DOM"/>
    <property type="match status" value="1"/>
</dbReference>
<keyword evidence="7" id="KW-0472">Membrane</keyword>
<evidence type="ECO:0000256" key="2">
    <source>
        <dbReference type="ARBA" id="ARBA00022741"/>
    </source>
</evidence>
<keyword evidence="10" id="KW-1185">Reference proteome</keyword>
<dbReference type="GO" id="GO:0004674">
    <property type="term" value="F:protein serine/threonine kinase activity"/>
    <property type="evidence" value="ECO:0007669"/>
    <property type="project" value="UniProtKB-EC"/>
</dbReference>
<proteinExistence type="predicted"/>
<reference evidence="10" key="1">
    <citation type="submission" date="2016-12" db="EMBL/GenBank/DDBJ databases">
        <title>Comparative genomics of four Isosphaeraceae planctomycetes: a common pool of plasmids and glycoside hydrolase genes.</title>
        <authorList>
            <person name="Ivanova A."/>
        </authorList>
    </citation>
    <scope>NUCLEOTIDE SEQUENCE [LARGE SCALE GENOMIC DNA]</scope>
    <source>
        <strain evidence="10">PX4</strain>
    </source>
</reference>
<keyword evidence="3 9" id="KW-0418">Kinase</keyword>